<keyword evidence="9 12" id="KW-1133">Transmembrane helix</keyword>
<dbReference type="GO" id="GO:0004222">
    <property type="term" value="F:metalloendopeptidase activity"/>
    <property type="evidence" value="ECO:0007669"/>
    <property type="project" value="InterPro"/>
</dbReference>
<evidence type="ECO:0000256" key="11">
    <source>
        <dbReference type="ARBA" id="ARBA00023136"/>
    </source>
</evidence>
<keyword evidence="5 12" id="KW-0812">Transmembrane</keyword>
<dbReference type="PANTHER" id="PTHR43221:SF1">
    <property type="entry name" value="PROTEASE HTPX"/>
    <property type="match status" value="1"/>
</dbReference>
<keyword evidence="10 14" id="KW-0482">Metalloprotease</keyword>
<dbReference type="AlphaFoldDB" id="A0A7Y6NK84"/>
<evidence type="ECO:0000256" key="3">
    <source>
        <dbReference type="ARBA" id="ARBA00022475"/>
    </source>
</evidence>
<evidence type="ECO:0000256" key="9">
    <source>
        <dbReference type="ARBA" id="ARBA00022989"/>
    </source>
</evidence>
<gene>
    <name evidence="14" type="ORF">HQN59_02795</name>
</gene>
<dbReference type="EMBL" id="JABWMJ010000001">
    <property type="protein sequence ID" value="NUZ04680.1"/>
    <property type="molecule type" value="Genomic_DNA"/>
</dbReference>
<dbReference type="CDD" id="cd07328">
    <property type="entry name" value="M48_Ste24p_like"/>
    <property type="match status" value="1"/>
</dbReference>
<evidence type="ECO:0000256" key="2">
    <source>
        <dbReference type="ARBA" id="ARBA00004651"/>
    </source>
</evidence>
<proteinExistence type="predicted"/>
<evidence type="ECO:0000259" key="13">
    <source>
        <dbReference type="Pfam" id="PF01435"/>
    </source>
</evidence>
<feature type="transmembrane region" description="Helical" evidence="12">
    <location>
        <begin position="169"/>
        <end position="193"/>
    </location>
</feature>
<evidence type="ECO:0000256" key="4">
    <source>
        <dbReference type="ARBA" id="ARBA00022670"/>
    </source>
</evidence>
<evidence type="ECO:0000256" key="5">
    <source>
        <dbReference type="ARBA" id="ARBA00022692"/>
    </source>
</evidence>
<organism evidence="14 15">
    <name type="scientific">Piscinibacter koreensis</name>
    <dbReference type="NCBI Taxonomy" id="2742824"/>
    <lineage>
        <taxon>Bacteria</taxon>
        <taxon>Pseudomonadati</taxon>
        <taxon>Pseudomonadota</taxon>
        <taxon>Betaproteobacteria</taxon>
        <taxon>Burkholderiales</taxon>
        <taxon>Sphaerotilaceae</taxon>
        <taxon>Piscinibacter</taxon>
    </lineage>
</organism>
<reference evidence="14 15" key="1">
    <citation type="submission" date="2020-06" db="EMBL/GenBank/DDBJ databases">
        <title>Schlegella sp. ID0723 isolated from air conditioner.</title>
        <authorList>
            <person name="Kim D.Y."/>
            <person name="Kim D.-U."/>
        </authorList>
    </citation>
    <scope>NUCLEOTIDE SEQUENCE [LARGE SCALE GENOMIC DNA]</scope>
    <source>
        <strain evidence="14 15">ID0723</strain>
    </source>
</reference>
<evidence type="ECO:0000313" key="14">
    <source>
        <dbReference type="EMBL" id="NUZ04680.1"/>
    </source>
</evidence>
<dbReference type="Pfam" id="PF01435">
    <property type="entry name" value="Peptidase_M48"/>
    <property type="match status" value="1"/>
</dbReference>
<feature type="transmembrane region" description="Helical" evidence="12">
    <location>
        <begin position="135"/>
        <end position="163"/>
    </location>
</feature>
<feature type="domain" description="Peptidase M48" evidence="13">
    <location>
        <begin position="256"/>
        <end position="437"/>
    </location>
</feature>
<keyword evidence="3" id="KW-1003">Cell membrane</keyword>
<name>A0A7Y6NK84_9BURK</name>
<keyword evidence="15" id="KW-1185">Reference proteome</keyword>
<keyword evidence="7" id="KW-0378">Hydrolase</keyword>
<dbReference type="Proteomes" id="UP000529637">
    <property type="component" value="Unassembled WGS sequence"/>
</dbReference>
<keyword evidence="4 14" id="KW-0645">Protease</keyword>
<dbReference type="GO" id="GO:0006508">
    <property type="term" value="P:proteolysis"/>
    <property type="evidence" value="ECO:0007669"/>
    <property type="project" value="UniProtKB-KW"/>
</dbReference>
<feature type="transmembrane region" description="Helical" evidence="12">
    <location>
        <begin position="99"/>
        <end position="123"/>
    </location>
</feature>
<dbReference type="InterPro" id="IPR001915">
    <property type="entry name" value="Peptidase_M48"/>
</dbReference>
<evidence type="ECO:0000256" key="8">
    <source>
        <dbReference type="ARBA" id="ARBA00022833"/>
    </source>
</evidence>
<evidence type="ECO:0000313" key="15">
    <source>
        <dbReference type="Proteomes" id="UP000529637"/>
    </source>
</evidence>
<evidence type="ECO:0000256" key="10">
    <source>
        <dbReference type="ARBA" id="ARBA00023049"/>
    </source>
</evidence>
<evidence type="ECO:0000256" key="1">
    <source>
        <dbReference type="ARBA" id="ARBA00001947"/>
    </source>
</evidence>
<evidence type="ECO:0000256" key="12">
    <source>
        <dbReference type="SAM" id="Phobius"/>
    </source>
</evidence>
<protein>
    <submittedName>
        <fullName evidence="14">M48 family metalloprotease</fullName>
    </submittedName>
</protein>
<sequence>MLRLVALCLLSLFLVPAGTLWFARYASAEFDAAIVQAIEERIDGDPRASPEQKAAARAYYRSHPPSVACNDADPEAQDYREAVCARYSRAWQFGVAERVAYWTLVGGAALLAAALALGALAFASRGLRYASFVAGWRLMTLASAVEVAAQSAMCVWLSFWVTAVFFQSYFVKLIIIAGLFAAAAVFFAVYTLFRKYPGEHAVEGELLGEADAPRLWARVRELAGRLGTAPPDHIVAGIDANFFVTEAPVTLGERRLTGRTLYLSIPLLRVLDSTEAEAVLAHELAHLQGGDARSSAALGPMLIRYDIYTAQMRQAGLSIVAHYLLRLYRVIFQFALSRDSRERELRADRSAAAVATPSAIAQSLVKIAAYANYRSNVEGRLFAHDQRHTGELGIAGFVASGLLPYAASGEFLDAMKTANVPHPFDSHPPLGERMRNVGSPIDEAAYGEVVSRLPQSSWADEIVDAAAIEQRLWQAYEERFSQSHERALAYRYEPANDDERAIVLKYFPPLSFALAKGAIEISHAGIRTDAEFIRWDSVKALAFASGNLGGDRLVVTHPEKGLVTWRRTTIKLRGLGKQSDAFRAVVGQYWQRHQIMRAQQAAAAAADAHRSGAPA</sequence>
<dbReference type="GO" id="GO:0046872">
    <property type="term" value="F:metal ion binding"/>
    <property type="evidence" value="ECO:0007669"/>
    <property type="project" value="UniProtKB-KW"/>
</dbReference>
<accession>A0A7Y6NK84</accession>
<dbReference type="InterPro" id="IPR050083">
    <property type="entry name" value="HtpX_protease"/>
</dbReference>
<keyword evidence="11 12" id="KW-0472">Membrane</keyword>
<dbReference type="PANTHER" id="PTHR43221">
    <property type="entry name" value="PROTEASE HTPX"/>
    <property type="match status" value="1"/>
</dbReference>
<dbReference type="GO" id="GO:0005886">
    <property type="term" value="C:plasma membrane"/>
    <property type="evidence" value="ECO:0007669"/>
    <property type="project" value="UniProtKB-SubCell"/>
</dbReference>
<evidence type="ECO:0000256" key="6">
    <source>
        <dbReference type="ARBA" id="ARBA00022723"/>
    </source>
</evidence>
<keyword evidence="8" id="KW-0862">Zinc</keyword>
<comment type="subcellular location">
    <subcellularLocation>
        <location evidence="2">Cell membrane</location>
        <topology evidence="2">Multi-pass membrane protein</topology>
    </subcellularLocation>
</comment>
<dbReference type="Gene3D" id="3.30.2010.10">
    <property type="entry name" value="Metalloproteases ('zincins'), catalytic domain"/>
    <property type="match status" value="1"/>
</dbReference>
<comment type="caution">
    <text evidence="14">The sequence shown here is derived from an EMBL/GenBank/DDBJ whole genome shotgun (WGS) entry which is preliminary data.</text>
</comment>
<evidence type="ECO:0000256" key="7">
    <source>
        <dbReference type="ARBA" id="ARBA00022801"/>
    </source>
</evidence>
<keyword evidence="6" id="KW-0479">Metal-binding</keyword>
<comment type="cofactor">
    <cofactor evidence="1">
        <name>Zn(2+)</name>
        <dbReference type="ChEBI" id="CHEBI:29105"/>
    </cofactor>
</comment>